<dbReference type="AlphaFoldDB" id="A0A412G692"/>
<dbReference type="EMBL" id="QRUP01000001">
    <property type="protein sequence ID" value="RGR76815.1"/>
    <property type="molecule type" value="Genomic_DNA"/>
</dbReference>
<proteinExistence type="predicted"/>
<evidence type="ECO:0000256" key="2">
    <source>
        <dbReference type="SAM" id="Phobius"/>
    </source>
</evidence>
<dbReference type="Proteomes" id="UP000284178">
    <property type="component" value="Unassembled WGS sequence"/>
</dbReference>
<feature type="region of interest" description="Disordered" evidence="1">
    <location>
        <begin position="104"/>
        <end position="142"/>
    </location>
</feature>
<reference evidence="3 4" key="1">
    <citation type="submission" date="2018-08" db="EMBL/GenBank/DDBJ databases">
        <title>A genome reference for cultivated species of the human gut microbiota.</title>
        <authorList>
            <person name="Zou Y."/>
            <person name="Xue W."/>
            <person name="Luo G."/>
        </authorList>
    </citation>
    <scope>NUCLEOTIDE SEQUENCE [LARGE SCALE GENOMIC DNA]</scope>
    <source>
        <strain evidence="3 4">AF24-29</strain>
    </source>
</reference>
<gene>
    <name evidence="3" type="ORF">DWY25_00555</name>
</gene>
<keyword evidence="2" id="KW-0472">Membrane</keyword>
<dbReference type="GeneID" id="83013900"/>
<evidence type="ECO:0008006" key="5">
    <source>
        <dbReference type="Google" id="ProtNLM"/>
    </source>
</evidence>
<keyword evidence="2" id="KW-1133">Transmembrane helix</keyword>
<sequence length="142" mass="15038">MDELLAAMYKVSVQLVPILGVAVLCFLIYLLRHCVTFIKELTVMVQKAGSAMEGVDKSIDKLQAPLDTVVRLSGTIDQVQESAVGAVKNMAGFMAGNLDSAKEAAAARTAKKKPAPQPEPAAVTPAESEEPKTQSEGGTEHE</sequence>
<evidence type="ECO:0000313" key="4">
    <source>
        <dbReference type="Proteomes" id="UP000284178"/>
    </source>
</evidence>
<accession>A0A412G692</accession>
<organism evidence="3 4">
    <name type="scientific">Holdemania filiformis</name>
    <dbReference type="NCBI Taxonomy" id="61171"/>
    <lineage>
        <taxon>Bacteria</taxon>
        <taxon>Bacillati</taxon>
        <taxon>Bacillota</taxon>
        <taxon>Erysipelotrichia</taxon>
        <taxon>Erysipelotrichales</taxon>
        <taxon>Erysipelotrichaceae</taxon>
        <taxon>Holdemania</taxon>
    </lineage>
</organism>
<comment type="caution">
    <text evidence="3">The sequence shown here is derived from an EMBL/GenBank/DDBJ whole genome shotgun (WGS) entry which is preliminary data.</text>
</comment>
<protein>
    <recommendedName>
        <fullName evidence="5">DUF948 domain-containing protein</fullName>
    </recommendedName>
</protein>
<keyword evidence="4" id="KW-1185">Reference proteome</keyword>
<feature type="compositionally biased region" description="Basic and acidic residues" evidence="1">
    <location>
        <begin position="129"/>
        <end position="142"/>
    </location>
</feature>
<evidence type="ECO:0000313" key="3">
    <source>
        <dbReference type="EMBL" id="RGR76815.1"/>
    </source>
</evidence>
<evidence type="ECO:0000256" key="1">
    <source>
        <dbReference type="SAM" id="MobiDB-lite"/>
    </source>
</evidence>
<keyword evidence="2" id="KW-0812">Transmembrane</keyword>
<name>A0A412G692_9FIRM</name>
<dbReference type="RefSeq" id="WP_006060266.1">
    <property type="nucleotide sequence ID" value="NZ_CABJCV010000001.1"/>
</dbReference>
<feature type="transmembrane region" description="Helical" evidence="2">
    <location>
        <begin position="12"/>
        <end position="31"/>
    </location>
</feature>